<dbReference type="GeneID" id="300081952"/>
<evidence type="ECO:0000256" key="10">
    <source>
        <dbReference type="ARBA" id="ARBA00023170"/>
    </source>
</evidence>
<dbReference type="Gene3D" id="2.40.170.20">
    <property type="entry name" value="TonB-dependent receptor, beta-barrel domain"/>
    <property type="match status" value="1"/>
</dbReference>
<proteinExistence type="inferred from homology"/>
<comment type="similarity">
    <text evidence="2 12 13">Belongs to the TonB-dependent receptor family.</text>
</comment>
<keyword evidence="7" id="KW-0408">Iron</keyword>
<dbReference type="SUPFAM" id="SSF56935">
    <property type="entry name" value="Porins"/>
    <property type="match status" value="1"/>
</dbReference>
<evidence type="ECO:0000313" key="16">
    <source>
        <dbReference type="Proteomes" id="UP001054897"/>
    </source>
</evidence>
<dbReference type="EMBL" id="CP099397">
    <property type="protein sequence ID" value="USR37659.1"/>
    <property type="molecule type" value="Genomic_DNA"/>
</dbReference>
<comment type="subcellular location">
    <subcellularLocation>
        <location evidence="1 12">Cell outer membrane</location>
        <topology evidence="1 12">Multi-pass membrane protein</topology>
    </subcellularLocation>
</comment>
<reference evidence="15" key="1">
    <citation type="submission" date="2022-06" db="EMBL/GenBank/DDBJ databases">
        <title>Complete genome of Pseudomonas hydrolytica DSWY01T.</title>
        <authorList>
            <person name="Jung J."/>
            <person name="Jeon C.O."/>
        </authorList>
    </citation>
    <scope>NUCLEOTIDE SEQUENCE</scope>
    <source>
        <strain evidence="15">DSWY01</strain>
    </source>
</reference>
<dbReference type="Pfam" id="PF07715">
    <property type="entry name" value="Plug"/>
    <property type="match status" value="1"/>
</dbReference>
<accession>A0ABY5A179</accession>
<feature type="domain" description="Secretin/TonB short N-terminal" evidence="14">
    <location>
        <begin position="57"/>
        <end position="108"/>
    </location>
</feature>
<dbReference type="Gene3D" id="3.55.50.30">
    <property type="match status" value="1"/>
</dbReference>
<evidence type="ECO:0000256" key="3">
    <source>
        <dbReference type="ARBA" id="ARBA00022448"/>
    </source>
</evidence>
<dbReference type="Pfam" id="PF00593">
    <property type="entry name" value="TonB_dep_Rec_b-barrel"/>
    <property type="match status" value="1"/>
</dbReference>
<evidence type="ECO:0000256" key="4">
    <source>
        <dbReference type="ARBA" id="ARBA00022452"/>
    </source>
</evidence>
<evidence type="ECO:0000256" key="2">
    <source>
        <dbReference type="ARBA" id="ARBA00009810"/>
    </source>
</evidence>
<keyword evidence="4 12" id="KW-1134">Transmembrane beta strand</keyword>
<keyword evidence="5" id="KW-0410">Iron transport</keyword>
<evidence type="ECO:0000256" key="7">
    <source>
        <dbReference type="ARBA" id="ARBA00023004"/>
    </source>
</evidence>
<dbReference type="InterPro" id="IPR039426">
    <property type="entry name" value="TonB-dep_rcpt-like"/>
</dbReference>
<gene>
    <name evidence="15" type="ORF">L1F06_013235</name>
</gene>
<evidence type="ECO:0000256" key="6">
    <source>
        <dbReference type="ARBA" id="ARBA00022692"/>
    </source>
</evidence>
<keyword evidence="11 12" id="KW-0998">Cell outer membrane</keyword>
<evidence type="ECO:0000256" key="8">
    <source>
        <dbReference type="ARBA" id="ARBA00023077"/>
    </source>
</evidence>
<keyword evidence="16" id="KW-1185">Reference proteome</keyword>
<evidence type="ECO:0000256" key="1">
    <source>
        <dbReference type="ARBA" id="ARBA00004571"/>
    </source>
</evidence>
<dbReference type="InterPro" id="IPR011662">
    <property type="entry name" value="Secretin/TonB_short_N"/>
</dbReference>
<dbReference type="Proteomes" id="UP001054897">
    <property type="component" value="Chromosome"/>
</dbReference>
<dbReference type="RefSeq" id="WP_083237864.1">
    <property type="nucleotide sequence ID" value="NZ_CP099397.1"/>
</dbReference>
<evidence type="ECO:0000259" key="14">
    <source>
        <dbReference type="SMART" id="SM00965"/>
    </source>
</evidence>
<keyword evidence="6 12" id="KW-0812">Transmembrane</keyword>
<dbReference type="InterPro" id="IPR037066">
    <property type="entry name" value="Plug_dom_sf"/>
</dbReference>
<organism evidence="15 16">
    <name type="scientific">Ectopseudomonas hydrolytica</name>
    <dbReference type="NCBI Taxonomy" id="2493633"/>
    <lineage>
        <taxon>Bacteria</taxon>
        <taxon>Pseudomonadati</taxon>
        <taxon>Pseudomonadota</taxon>
        <taxon>Gammaproteobacteria</taxon>
        <taxon>Pseudomonadales</taxon>
        <taxon>Pseudomonadaceae</taxon>
        <taxon>Ectopseudomonas</taxon>
    </lineage>
</organism>
<dbReference type="PANTHER" id="PTHR32552:SF85">
    <property type="entry name" value="BLL7968 PROTEIN"/>
    <property type="match status" value="1"/>
</dbReference>
<dbReference type="InterPro" id="IPR012910">
    <property type="entry name" value="Plug_dom"/>
</dbReference>
<dbReference type="InterPro" id="IPR000531">
    <property type="entry name" value="Beta-barrel_TonB"/>
</dbReference>
<keyword evidence="8 13" id="KW-0798">TonB box</keyword>
<keyword evidence="10 15" id="KW-0675">Receptor</keyword>
<dbReference type="Gene3D" id="2.170.130.10">
    <property type="entry name" value="TonB-dependent receptor, plug domain"/>
    <property type="match status" value="1"/>
</dbReference>
<evidence type="ECO:0000256" key="13">
    <source>
        <dbReference type="RuleBase" id="RU003357"/>
    </source>
</evidence>
<keyword evidence="9 12" id="KW-0472">Membrane</keyword>
<evidence type="ECO:0000256" key="9">
    <source>
        <dbReference type="ARBA" id="ARBA00023136"/>
    </source>
</evidence>
<dbReference type="NCBIfam" id="TIGR01783">
    <property type="entry name" value="TonB-siderophor"/>
    <property type="match status" value="1"/>
</dbReference>
<evidence type="ECO:0000256" key="11">
    <source>
        <dbReference type="ARBA" id="ARBA00023237"/>
    </source>
</evidence>
<protein>
    <submittedName>
        <fullName evidence="15">TonB-dependent receptor</fullName>
    </submittedName>
</protein>
<dbReference type="PROSITE" id="PS52016">
    <property type="entry name" value="TONB_DEPENDENT_REC_3"/>
    <property type="match status" value="1"/>
</dbReference>
<evidence type="ECO:0000256" key="12">
    <source>
        <dbReference type="PROSITE-ProRule" id="PRU01360"/>
    </source>
</evidence>
<dbReference type="InterPro" id="IPR010105">
    <property type="entry name" value="TonB_sidphr_rcpt"/>
</dbReference>
<dbReference type="CDD" id="cd01347">
    <property type="entry name" value="ligand_gated_channel"/>
    <property type="match status" value="1"/>
</dbReference>
<dbReference type="SMART" id="SM00965">
    <property type="entry name" value="STN"/>
    <property type="match status" value="1"/>
</dbReference>
<dbReference type="PANTHER" id="PTHR32552">
    <property type="entry name" value="FERRICHROME IRON RECEPTOR-RELATED"/>
    <property type="match status" value="1"/>
</dbReference>
<keyword evidence="3 12" id="KW-0813">Transport</keyword>
<dbReference type="InterPro" id="IPR036942">
    <property type="entry name" value="Beta-barrel_TonB_sf"/>
</dbReference>
<keyword evidence="5" id="KW-0406">Ion transport</keyword>
<evidence type="ECO:0000256" key="5">
    <source>
        <dbReference type="ARBA" id="ARBA00022496"/>
    </source>
</evidence>
<evidence type="ECO:0000313" key="15">
    <source>
        <dbReference type="EMBL" id="USR37659.1"/>
    </source>
</evidence>
<sequence>MPPSTSLPLRPLALAITLVYGGLLHSSAGFADAPRQYAIAPGALTVQLAQFAEQAGIILVGNAALTDGRDGQGLSGDYDTDAGLAELLRGHGLAVRRQADGSYVLEALSASGLELSPMHIEASNRSTSYQPSTTTSILRSDASPLEVPQVVNVVPAQVLRDQRPRNLDDALGNVSGITQGNTLASTQDTIMKRGFGGNRDGSIMRNGMPLVQGRGFGATADSVEVLKGPASLLYGIMDPGGVINVVSKRPELQAYNAISARASGYAHGRNGGGGTLDSTGALGDNGLAYRLVLDYEDEDYWRNFGTRREKLVAPSLAWYGETTQVVLSYEYREYLTPFDRGTALDPRTDRPLDIPRTRRLDEPFNEMEGRSELTQLTLDHQFNDNWKGHFGYSWNRETYDANQLRINGINADTGAVARSNDATHGAVSSDSYAIARLQGSFRLLGLQNDLLLGIDDEKRKIYREDLLREAVTAGFNYLNPVYGLQRPSSTVSASDSDQTDKLRNNSVFVQDALYLGERWILVAGARFQTYDQIAGRGRPFRANTNTSGQELLPRLGLVYRWNDELSFYGSYTESLKPTSSIAPLSSGVVIDSSVLPEQAKSYELGAKLEIPGRITGTLAFFDIDKKNVLVSQYNTATNLTDWHTSGAARSRGIELDVSGELNERWSLIGSLALLDAKTTDDPLYQGNRLWNVARRTASLSAVYDAGPLLGGDRLRLGGGARHVGERPGDSANSFELPSYTVADAFLSYDTKIDEHNLRVQLNVKNLFDRTYYTSSANRYFVSMGDSRQFILSTTLEF</sequence>
<name>A0ABY5A179_9GAMM</name>